<gene>
    <name evidence="1" type="ORF">M9H77_28876</name>
</gene>
<keyword evidence="2" id="KW-1185">Reference proteome</keyword>
<dbReference type="EMBL" id="CM044706">
    <property type="protein sequence ID" value="KAI5660083.1"/>
    <property type="molecule type" value="Genomic_DNA"/>
</dbReference>
<dbReference type="Proteomes" id="UP001060085">
    <property type="component" value="Linkage Group LG06"/>
</dbReference>
<protein>
    <submittedName>
        <fullName evidence="1">Uncharacterized protein</fullName>
    </submittedName>
</protein>
<accession>A0ACC0AKW9</accession>
<evidence type="ECO:0000313" key="1">
    <source>
        <dbReference type="EMBL" id="KAI5660083.1"/>
    </source>
</evidence>
<name>A0ACC0AKW9_CATRO</name>
<proteinExistence type="predicted"/>
<organism evidence="1 2">
    <name type="scientific">Catharanthus roseus</name>
    <name type="common">Madagascar periwinkle</name>
    <name type="synonym">Vinca rosea</name>
    <dbReference type="NCBI Taxonomy" id="4058"/>
    <lineage>
        <taxon>Eukaryota</taxon>
        <taxon>Viridiplantae</taxon>
        <taxon>Streptophyta</taxon>
        <taxon>Embryophyta</taxon>
        <taxon>Tracheophyta</taxon>
        <taxon>Spermatophyta</taxon>
        <taxon>Magnoliopsida</taxon>
        <taxon>eudicotyledons</taxon>
        <taxon>Gunneridae</taxon>
        <taxon>Pentapetalae</taxon>
        <taxon>asterids</taxon>
        <taxon>lamiids</taxon>
        <taxon>Gentianales</taxon>
        <taxon>Apocynaceae</taxon>
        <taxon>Rauvolfioideae</taxon>
        <taxon>Vinceae</taxon>
        <taxon>Catharanthinae</taxon>
        <taxon>Catharanthus</taxon>
    </lineage>
</organism>
<sequence>MVDSSEAMAHHLDNNSPEPSLENPSKRFKAQNGENSPPRLPSPSQLGPLLSTLKGKSKLDNETKTESEICGICLCEAIQDGNCASRGYIDSCDHYFCFVCIMEWAKVESKCPLCKRRFSTIRRPSKPPVFPCERLVRVPVRDQVHTNLGNASTGPVDPYSNIECTVCHTSADESLLLLCDLCDSSSHTYCVGLGATVPEGDWFCRDCTLLRAEHSQTKLDTESSEQRNSGIENTSSNNITAFDIVKGLESPIRRVEGSSTSNLSDAMIRMDTEGQGNKVQDSSRVSARTLRQRRNVQYRIKELRDNWNSFRSGSLNFSSSSSSSNQACEVANHSTQSHPPSSLRDSLNSENGPLVTTENMSVNEINKAWRMMDIAKSMEHKQGRNFTLNQASKIATSSKLPSTKDQQLGSVNLASVRQEKKSPHQSLVNNSNKHQAEILEKRRFSVPGYQKCSTGFPISSSSVYCKLTSPQDTRSPLHYNFSNGNGENLPKKTSAVRLTSATLKDCSKSVSLSLSHAKLELAATSSHKIEPPKPKDKAANEKTPVDLKGNIDAKSEIQSLVKLNLKLMDKDKHLGVNAFKEVARSATHSILAACGLEQPKACTRDFPSSVCRHASDGVEIRRSTLMPNSCRECFYVFVKDVVGTIMLEKIQQSAEMHHD</sequence>
<evidence type="ECO:0000313" key="2">
    <source>
        <dbReference type="Proteomes" id="UP001060085"/>
    </source>
</evidence>
<comment type="caution">
    <text evidence="1">The sequence shown here is derived from an EMBL/GenBank/DDBJ whole genome shotgun (WGS) entry which is preliminary data.</text>
</comment>
<reference evidence="2" key="1">
    <citation type="journal article" date="2023" name="Nat. Plants">
        <title>Single-cell RNA sequencing provides a high-resolution roadmap for understanding the multicellular compartmentation of specialized metabolism.</title>
        <authorList>
            <person name="Sun S."/>
            <person name="Shen X."/>
            <person name="Li Y."/>
            <person name="Li Y."/>
            <person name="Wang S."/>
            <person name="Li R."/>
            <person name="Zhang H."/>
            <person name="Shen G."/>
            <person name="Guo B."/>
            <person name="Wei J."/>
            <person name="Xu J."/>
            <person name="St-Pierre B."/>
            <person name="Chen S."/>
            <person name="Sun C."/>
        </authorList>
    </citation>
    <scope>NUCLEOTIDE SEQUENCE [LARGE SCALE GENOMIC DNA]</scope>
</reference>